<evidence type="ECO:0000313" key="2">
    <source>
        <dbReference type="Proteomes" id="UP000001962"/>
    </source>
</evidence>
<dbReference type="eggNOG" id="COG0438">
    <property type="taxonomic scope" value="Bacteria"/>
</dbReference>
<accession>Q0A666</accession>
<sequence length="456" mass="51612">MHSKKKTLYILMELKRRELEGKMLLAHEAAAQGFRVILGSQDYIKRAFEYGFFPPGIYMDKSLAKAKARELNKRSKEGCVIVSQDEEGGFLDRDSVKFVKFRSSGETVSAASAIFAWGELDADGWKYCYPQARDKIFITGSPRVDFWRKDFESFFSNDIDRIQEEYGSFVLIPSNFSLANPLAIETDLLEQAKQSGRVQSAREEREFLKLIEDIGKIFDEYVSLINYLADIFPEVNFVVRPHPSEDKGAWGRRLSHRKNIYVVPSGGISQWVRASSLIIHNGCTTGLEAYVSKKPVLAFEPFNSAANREIPNYVSYRVETKEDVRWAIEEVILQKKGLSGDDQGPKGDLVAKRLANSVSMPASEKIVETLKTFHVPAAASPSSWRLHLVSLRIFMANGFSLARKGVAIQSKRKFPFLTSGEVTDLHNKLVSIKPEFKKCACRKMYGDVFIIEADRD</sequence>
<dbReference type="Proteomes" id="UP000001962">
    <property type="component" value="Chromosome"/>
</dbReference>
<gene>
    <name evidence="1" type="ordered locus">Mlg_2331</name>
</gene>
<reference evidence="2" key="1">
    <citation type="submission" date="2006-08" db="EMBL/GenBank/DDBJ databases">
        <title>Complete sequence of Alkalilimnicola ehrilichei MLHE-1.</title>
        <authorList>
            <person name="Copeland A."/>
            <person name="Lucas S."/>
            <person name="Lapidus A."/>
            <person name="Barry K."/>
            <person name="Detter J.C."/>
            <person name="Glavina del Rio T."/>
            <person name="Hammon N."/>
            <person name="Israni S."/>
            <person name="Dalin E."/>
            <person name="Tice H."/>
            <person name="Pitluck S."/>
            <person name="Sims D."/>
            <person name="Brettin T."/>
            <person name="Bruce D."/>
            <person name="Han C."/>
            <person name="Tapia R."/>
            <person name="Gilna P."/>
            <person name="Schmutz J."/>
            <person name="Larimer F."/>
            <person name="Land M."/>
            <person name="Hauser L."/>
            <person name="Kyrpides N."/>
            <person name="Mikhailova N."/>
            <person name="Oremland R.S."/>
            <person name="Hoeft S.E."/>
            <person name="Switzer-Blum J."/>
            <person name="Kulp T."/>
            <person name="King G."/>
            <person name="Tabita R."/>
            <person name="Witte B."/>
            <person name="Santini J.M."/>
            <person name="Basu P."/>
            <person name="Hollibaugh J.T."/>
            <person name="Xie G."/>
            <person name="Stolz J.F."/>
            <person name="Richardson P."/>
        </authorList>
    </citation>
    <scope>NUCLEOTIDE SEQUENCE [LARGE SCALE GENOMIC DNA]</scope>
    <source>
        <strain evidence="2">ATCC BAA-1101 / DSM 17681 / MLHE-1</strain>
    </source>
</reference>
<dbReference type="RefSeq" id="WP_011630065.1">
    <property type="nucleotide sequence ID" value="NC_008340.1"/>
</dbReference>
<protein>
    <recommendedName>
        <fullName evidence="3">Surface carbohydrate biosynthesis protein</fullName>
    </recommendedName>
</protein>
<name>Q0A666_ALKEH</name>
<dbReference type="InterPro" id="IPR030906">
    <property type="entry name" value="Surf_polysacc"/>
</dbReference>
<evidence type="ECO:0008006" key="3">
    <source>
        <dbReference type="Google" id="ProtNLM"/>
    </source>
</evidence>
<dbReference type="HOGENOM" id="CLU_046119_0_0_6"/>
<dbReference type="OrthoDB" id="5430637at2"/>
<evidence type="ECO:0000313" key="1">
    <source>
        <dbReference type="EMBL" id="ABI57671.1"/>
    </source>
</evidence>
<organism evidence="1 2">
    <name type="scientific">Alkalilimnicola ehrlichii (strain ATCC BAA-1101 / DSM 17681 / MLHE-1)</name>
    <dbReference type="NCBI Taxonomy" id="187272"/>
    <lineage>
        <taxon>Bacteria</taxon>
        <taxon>Pseudomonadati</taxon>
        <taxon>Pseudomonadota</taxon>
        <taxon>Gammaproteobacteria</taxon>
        <taxon>Chromatiales</taxon>
        <taxon>Ectothiorhodospiraceae</taxon>
        <taxon>Alkalilimnicola</taxon>
    </lineage>
</organism>
<dbReference type="KEGG" id="aeh:Mlg_2331"/>
<dbReference type="NCBIfam" id="TIGR04396">
    <property type="entry name" value="surf_polysacc"/>
    <property type="match status" value="1"/>
</dbReference>
<dbReference type="EMBL" id="CP000453">
    <property type="protein sequence ID" value="ABI57671.1"/>
    <property type="molecule type" value="Genomic_DNA"/>
</dbReference>
<proteinExistence type="predicted"/>
<dbReference type="AlphaFoldDB" id="Q0A666"/>
<keyword evidence="2" id="KW-1185">Reference proteome</keyword>